<feature type="compositionally biased region" description="Basic residues" evidence="1">
    <location>
        <begin position="45"/>
        <end position="60"/>
    </location>
</feature>
<feature type="compositionally biased region" description="Polar residues" evidence="1">
    <location>
        <begin position="21"/>
        <end position="32"/>
    </location>
</feature>
<name>A0A8X6PHD8_NEPPI</name>
<protein>
    <submittedName>
        <fullName evidence="2">Uncharacterized protein</fullName>
    </submittedName>
</protein>
<dbReference type="Proteomes" id="UP000887013">
    <property type="component" value="Unassembled WGS sequence"/>
</dbReference>
<dbReference type="EMBL" id="BMAW01020474">
    <property type="protein sequence ID" value="GFT68328.1"/>
    <property type="molecule type" value="Genomic_DNA"/>
</dbReference>
<feature type="region of interest" description="Disordered" evidence="1">
    <location>
        <begin position="1"/>
        <end position="35"/>
    </location>
</feature>
<comment type="caution">
    <text evidence="2">The sequence shown here is derived from an EMBL/GenBank/DDBJ whole genome shotgun (WGS) entry which is preliminary data.</text>
</comment>
<sequence>NQHPIHTEGSESEMKERKQLHSSQPSTSQQADNIELAHHDIRKVQHPMKKTSTRSVRRKQGAPISKALQEIKRLQISTHYCMTLACETSLQNRNKCELLFQHLWELPS</sequence>
<evidence type="ECO:0000313" key="2">
    <source>
        <dbReference type="EMBL" id="GFT68328.1"/>
    </source>
</evidence>
<evidence type="ECO:0000313" key="3">
    <source>
        <dbReference type="Proteomes" id="UP000887013"/>
    </source>
</evidence>
<feature type="compositionally biased region" description="Basic and acidic residues" evidence="1">
    <location>
        <begin position="1"/>
        <end position="19"/>
    </location>
</feature>
<reference evidence="2" key="1">
    <citation type="submission" date="2020-08" db="EMBL/GenBank/DDBJ databases">
        <title>Multicomponent nature underlies the extraordinary mechanical properties of spider dragline silk.</title>
        <authorList>
            <person name="Kono N."/>
            <person name="Nakamura H."/>
            <person name="Mori M."/>
            <person name="Yoshida Y."/>
            <person name="Ohtoshi R."/>
            <person name="Malay A.D."/>
            <person name="Moran D.A.P."/>
            <person name="Tomita M."/>
            <person name="Numata K."/>
            <person name="Arakawa K."/>
        </authorList>
    </citation>
    <scope>NUCLEOTIDE SEQUENCE</scope>
</reference>
<dbReference type="AlphaFoldDB" id="A0A8X6PHD8"/>
<gene>
    <name evidence="2" type="ORF">NPIL_393221</name>
</gene>
<proteinExistence type="predicted"/>
<accession>A0A8X6PHD8</accession>
<evidence type="ECO:0000256" key="1">
    <source>
        <dbReference type="SAM" id="MobiDB-lite"/>
    </source>
</evidence>
<feature type="region of interest" description="Disordered" evidence="1">
    <location>
        <begin position="45"/>
        <end position="64"/>
    </location>
</feature>
<feature type="non-terminal residue" evidence="2">
    <location>
        <position position="1"/>
    </location>
</feature>
<organism evidence="2 3">
    <name type="scientific">Nephila pilipes</name>
    <name type="common">Giant wood spider</name>
    <name type="synonym">Nephila maculata</name>
    <dbReference type="NCBI Taxonomy" id="299642"/>
    <lineage>
        <taxon>Eukaryota</taxon>
        <taxon>Metazoa</taxon>
        <taxon>Ecdysozoa</taxon>
        <taxon>Arthropoda</taxon>
        <taxon>Chelicerata</taxon>
        <taxon>Arachnida</taxon>
        <taxon>Araneae</taxon>
        <taxon>Araneomorphae</taxon>
        <taxon>Entelegynae</taxon>
        <taxon>Araneoidea</taxon>
        <taxon>Nephilidae</taxon>
        <taxon>Nephila</taxon>
    </lineage>
</organism>
<keyword evidence="3" id="KW-1185">Reference proteome</keyword>